<dbReference type="PANTHER" id="PTHR43595">
    <property type="entry name" value="37S RIBOSOMAL PROTEIN S26, MITOCHONDRIAL"/>
    <property type="match status" value="1"/>
</dbReference>
<feature type="domain" description="Manganese/iron superoxide dismutase C-terminal" evidence="2">
    <location>
        <begin position="198"/>
        <end position="244"/>
    </location>
</feature>
<dbReference type="InterPro" id="IPR036324">
    <property type="entry name" value="Mn/Fe_SOD_N_sf"/>
</dbReference>
<protein>
    <recommendedName>
        <fullName evidence="2">Manganese/iron superoxide dismutase C-terminal domain-containing protein</fullName>
    </recommendedName>
</protein>
<dbReference type="Proteomes" id="UP000094801">
    <property type="component" value="Unassembled WGS sequence"/>
</dbReference>
<comment type="function">
    <text evidence="1">Component of the mitochondrial ribosome (mitoribosome), a dedicated translation machinery responsible for the synthesis of mitochondrial genome-encoded proteins, including at least some of the essential transmembrane subunits of the mitochondrial respiratory chain. The mitoribosomes are attached to the mitochondrial inner membrane and translation products are cotranslationally integrated into the membrane.</text>
</comment>
<dbReference type="EMBL" id="KV453852">
    <property type="protein sequence ID" value="ODV85358.1"/>
    <property type="molecule type" value="Genomic_DNA"/>
</dbReference>
<name>A0A1E4T0V7_9ASCO</name>
<dbReference type="Gene3D" id="3.55.40.20">
    <property type="entry name" value="Iron/manganese superoxide dismutase, C-terminal domain"/>
    <property type="match status" value="1"/>
</dbReference>
<sequence length="251" mass="29301">MFKILKRSIHTVPRLTNFNQFHKNGIKGLMTPLQFESAWTSYQKYLTLQLSLNTVGTRYETMSPLSILLTSGKRSMDGLIYHYASLCHSNHLFIEQLKDSSSSTSDIKLNSQLMKIIIEQFGSVDEFKNEFLYQCDTLSGNGFIYLIENEFKKLEIISSNNDGTPYLYSRNQSLELNGPIGLKDYELILNNKIKLNLNEKDHSLPLLVCNVWENMYIEDYGICGKSDYLENFWNCINWEVVNNRYFNNYER</sequence>
<dbReference type="GO" id="GO:0004784">
    <property type="term" value="F:superoxide dismutase activity"/>
    <property type="evidence" value="ECO:0007669"/>
    <property type="project" value="InterPro"/>
</dbReference>
<keyword evidence="4" id="KW-1185">Reference proteome</keyword>
<dbReference type="Pfam" id="PF02777">
    <property type="entry name" value="Sod_Fe_C"/>
    <property type="match status" value="2"/>
</dbReference>
<dbReference type="SUPFAM" id="SSF46609">
    <property type="entry name" value="Fe,Mn superoxide dismutase (SOD), N-terminal domain"/>
    <property type="match status" value="1"/>
</dbReference>
<organism evidence="3 4">
    <name type="scientific">[Candida] arabinofermentans NRRL YB-2248</name>
    <dbReference type="NCBI Taxonomy" id="983967"/>
    <lineage>
        <taxon>Eukaryota</taxon>
        <taxon>Fungi</taxon>
        <taxon>Dikarya</taxon>
        <taxon>Ascomycota</taxon>
        <taxon>Saccharomycotina</taxon>
        <taxon>Pichiomycetes</taxon>
        <taxon>Pichiales</taxon>
        <taxon>Pichiaceae</taxon>
        <taxon>Ogataea</taxon>
        <taxon>Ogataea/Candida clade</taxon>
    </lineage>
</organism>
<evidence type="ECO:0000313" key="4">
    <source>
        <dbReference type="Proteomes" id="UP000094801"/>
    </source>
</evidence>
<dbReference type="PANTHER" id="PTHR43595:SF2">
    <property type="entry name" value="SMALL RIBOSOMAL SUBUNIT PROTEIN MS42"/>
    <property type="match status" value="1"/>
</dbReference>
<dbReference type="GO" id="GO:0046872">
    <property type="term" value="F:metal ion binding"/>
    <property type="evidence" value="ECO:0007669"/>
    <property type="project" value="InterPro"/>
</dbReference>
<dbReference type="GO" id="GO:0005737">
    <property type="term" value="C:cytoplasm"/>
    <property type="evidence" value="ECO:0007669"/>
    <property type="project" value="TreeGrafter"/>
</dbReference>
<dbReference type="STRING" id="983967.A0A1E4T0V7"/>
<evidence type="ECO:0000313" key="3">
    <source>
        <dbReference type="EMBL" id="ODV85358.1"/>
    </source>
</evidence>
<dbReference type="SUPFAM" id="SSF54719">
    <property type="entry name" value="Fe,Mn superoxide dismutase (SOD), C-terminal domain"/>
    <property type="match status" value="1"/>
</dbReference>
<feature type="domain" description="Manganese/iron superoxide dismutase C-terminal" evidence="2">
    <location>
        <begin position="111"/>
        <end position="168"/>
    </location>
</feature>
<dbReference type="AlphaFoldDB" id="A0A1E4T0V7"/>
<evidence type="ECO:0000256" key="1">
    <source>
        <dbReference type="ARBA" id="ARBA00037226"/>
    </source>
</evidence>
<dbReference type="OrthoDB" id="275227at2759"/>
<evidence type="ECO:0000259" key="2">
    <source>
        <dbReference type="Pfam" id="PF02777"/>
    </source>
</evidence>
<reference evidence="4" key="1">
    <citation type="submission" date="2016-04" db="EMBL/GenBank/DDBJ databases">
        <title>Comparative genomics of biotechnologically important yeasts.</title>
        <authorList>
            <consortium name="DOE Joint Genome Institute"/>
            <person name="Riley R."/>
            <person name="Haridas S."/>
            <person name="Wolfe K.H."/>
            <person name="Lopes M.R."/>
            <person name="Hittinger C.T."/>
            <person name="Goker M."/>
            <person name="Salamov A."/>
            <person name="Wisecaver J."/>
            <person name="Long T.M."/>
            <person name="Aerts A.L."/>
            <person name="Barry K."/>
            <person name="Choi C."/>
            <person name="Clum A."/>
            <person name="Coughlan A.Y."/>
            <person name="Deshpande S."/>
            <person name="Douglass A.P."/>
            <person name="Hanson S.J."/>
            <person name="Klenk H.-P."/>
            <person name="Labutti K."/>
            <person name="Lapidus A."/>
            <person name="Lindquist E."/>
            <person name="Lipzen A."/>
            <person name="Meier-Kolthoff J.P."/>
            <person name="Ohm R.A."/>
            <person name="Otillar R.P."/>
            <person name="Pangilinan J."/>
            <person name="Peng Y."/>
            <person name="Rokas A."/>
            <person name="Rosa C.A."/>
            <person name="Scheuner C."/>
            <person name="Sibirny A.A."/>
            <person name="Slot J.C."/>
            <person name="Stielow J.B."/>
            <person name="Sun H."/>
            <person name="Kurtzman C.P."/>
            <person name="Blackwell M."/>
            <person name="Grigoriev I.V."/>
            <person name="Jeffries T.W."/>
        </authorList>
    </citation>
    <scope>NUCLEOTIDE SEQUENCE [LARGE SCALE GENOMIC DNA]</scope>
    <source>
        <strain evidence="4">NRRL YB-2248</strain>
    </source>
</reference>
<gene>
    <name evidence="3" type="ORF">CANARDRAFT_28160</name>
</gene>
<dbReference type="InterPro" id="IPR019832">
    <property type="entry name" value="Mn/Fe_SOD_C"/>
</dbReference>
<accession>A0A1E4T0V7</accession>
<proteinExistence type="predicted"/>
<dbReference type="InterPro" id="IPR036314">
    <property type="entry name" value="SOD_C_sf"/>
</dbReference>